<keyword evidence="2" id="KW-1185">Reference proteome</keyword>
<sequence length="95" mass="10461">MDGEAAKSQFFLAESGGGVSNIPQEKQAKHPIFAENLQKLWLALTGHGPTGLQSLISNTGRRAPSFHIQPQRAIVRRSILGARNTEEIRQIVQRC</sequence>
<comment type="caution">
    <text evidence="1">The sequence shown here is derived from an EMBL/GenBank/DDBJ whole genome shotgun (WGS) entry which is preliminary data.</text>
</comment>
<dbReference type="Proteomes" id="UP001196413">
    <property type="component" value="Unassembled WGS sequence"/>
</dbReference>
<reference evidence="1" key="1">
    <citation type="submission" date="2021-06" db="EMBL/GenBank/DDBJ databases">
        <title>Parelaphostrongylus tenuis whole genome reference sequence.</title>
        <authorList>
            <person name="Garwood T.J."/>
            <person name="Larsen P.A."/>
            <person name="Fountain-Jones N.M."/>
            <person name="Garbe J.R."/>
            <person name="Macchietto M.G."/>
            <person name="Kania S.A."/>
            <person name="Gerhold R.W."/>
            <person name="Richards J.E."/>
            <person name="Wolf T.M."/>
        </authorList>
    </citation>
    <scope>NUCLEOTIDE SEQUENCE</scope>
    <source>
        <strain evidence="1">MNPRO001-30</strain>
        <tissue evidence="1">Meninges</tissue>
    </source>
</reference>
<organism evidence="1 2">
    <name type="scientific">Parelaphostrongylus tenuis</name>
    <name type="common">Meningeal worm</name>
    <dbReference type="NCBI Taxonomy" id="148309"/>
    <lineage>
        <taxon>Eukaryota</taxon>
        <taxon>Metazoa</taxon>
        <taxon>Ecdysozoa</taxon>
        <taxon>Nematoda</taxon>
        <taxon>Chromadorea</taxon>
        <taxon>Rhabditida</taxon>
        <taxon>Rhabditina</taxon>
        <taxon>Rhabditomorpha</taxon>
        <taxon>Strongyloidea</taxon>
        <taxon>Metastrongylidae</taxon>
        <taxon>Parelaphostrongylus</taxon>
    </lineage>
</organism>
<accession>A0AAD5MIK2</accession>
<protein>
    <submittedName>
        <fullName evidence="1">Uncharacterized protein</fullName>
    </submittedName>
</protein>
<evidence type="ECO:0000313" key="1">
    <source>
        <dbReference type="EMBL" id="KAJ1359250.1"/>
    </source>
</evidence>
<proteinExistence type="predicted"/>
<dbReference type="EMBL" id="JAHQIW010003587">
    <property type="protein sequence ID" value="KAJ1359250.1"/>
    <property type="molecule type" value="Genomic_DNA"/>
</dbReference>
<name>A0AAD5MIK2_PARTN</name>
<gene>
    <name evidence="1" type="ORF">KIN20_017943</name>
</gene>
<evidence type="ECO:0000313" key="2">
    <source>
        <dbReference type="Proteomes" id="UP001196413"/>
    </source>
</evidence>
<dbReference type="AlphaFoldDB" id="A0AAD5MIK2"/>